<evidence type="ECO:0000313" key="7">
    <source>
        <dbReference type="Proteomes" id="UP000792457"/>
    </source>
</evidence>
<dbReference type="AlphaFoldDB" id="A0A8K0K2K7"/>
<dbReference type="GO" id="GO:0005615">
    <property type="term" value="C:extracellular space"/>
    <property type="evidence" value="ECO:0007669"/>
    <property type="project" value="TreeGrafter"/>
</dbReference>
<dbReference type="InterPro" id="IPR000734">
    <property type="entry name" value="TAG_lipase"/>
</dbReference>
<keyword evidence="3" id="KW-0964">Secreted</keyword>
<dbReference type="PANTHER" id="PTHR11610">
    <property type="entry name" value="LIPASE"/>
    <property type="match status" value="1"/>
</dbReference>
<dbReference type="GO" id="GO:0016298">
    <property type="term" value="F:lipase activity"/>
    <property type="evidence" value="ECO:0007669"/>
    <property type="project" value="InterPro"/>
</dbReference>
<dbReference type="EMBL" id="KZ308282">
    <property type="protein sequence ID" value="KAG8226439.1"/>
    <property type="molecule type" value="Genomic_DNA"/>
</dbReference>
<evidence type="ECO:0000256" key="2">
    <source>
        <dbReference type="ARBA" id="ARBA00010701"/>
    </source>
</evidence>
<dbReference type="InterPro" id="IPR013818">
    <property type="entry name" value="Lipase"/>
</dbReference>
<sequence>MKWSQNGWWLYERASLNIEVTSHFHKSSTYYYDFYIPLPIMQISYELIRFSSGKAARKAGRWNVFLLDWHKLSAGPWYPWAVENVQAVGRHLAKFLDSLANAFEKSSKRHGASFFKNLHVVGYSLGAHVAGVAGSHVTKGRIGRLTGLDPAYPLIDISDSYAECLDASDADFVDVIHTCGGYMGMAGELGHVDFYPNGGTIAQPGCEDIFFQSQIISFLITVGCSHRKSWQYFMESIKDPGGFVAVQCSSWEEFERGECIKDRASIANMGIGANPK</sequence>
<keyword evidence="7" id="KW-1185">Reference proteome</keyword>
<evidence type="ECO:0000256" key="4">
    <source>
        <dbReference type="RuleBase" id="RU004262"/>
    </source>
</evidence>
<dbReference type="Proteomes" id="UP000792457">
    <property type="component" value="Unassembled WGS sequence"/>
</dbReference>
<dbReference type="GO" id="GO:0016042">
    <property type="term" value="P:lipid catabolic process"/>
    <property type="evidence" value="ECO:0007669"/>
    <property type="project" value="TreeGrafter"/>
</dbReference>
<evidence type="ECO:0000313" key="6">
    <source>
        <dbReference type="EMBL" id="KAG8226439.1"/>
    </source>
</evidence>
<comment type="similarity">
    <text evidence="2 4">Belongs to the AB hydrolase superfamily. Lipase family.</text>
</comment>
<dbReference type="GO" id="GO:0017171">
    <property type="term" value="F:serine hydrolase activity"/>
    <property type="evidence" value="ECO:0007669"/>
    <property type="project" value="TreeGrafter"/>
</dbReference>
<dbReference type="Gene3D" id="3.40.50.1820">
    <property type="entry name" value="alpha/beta hydrolase"/>
    <property type="match status" value="1"/>
</dbReference>
<comment type="caution">
    <text evidence="6">The sequence shown here is derived from an EMBL/GenBank/DDBJ whole genome shotgun (WGS) entry which is preliminary data.</text>
</comment>
<dbReference type="SUPFAM" id="SSF53474">
    <property type="entry name" value="alpha/beta-Hydrolases"/>
    <property type="match status" value="1"/>
</dbReference>
<gene>
    <name evidence="6" type="ORF">J437_LFUL015107</name>
</gene>
<evidence type="ECO:0000259" key="5">
    <source>
        <dbReference type="Pfam" id="PF00151"/>
    </source>
</evidence>
<feature type="domain" description="Lipase" evidence="5">
    <location>
        <begin position="56"/>
        <end position="273"/>
    </location>
</feature>
<evidence type="ECO:0000256" key="3">
    <source>
        <dbReference type="ARBA" id="ARBA00022525"/>
    </source>
</evidence>
<dbReference type="PANTHER" id="PTHR11610:SF169">
    <property type="entry name" value="GH15759P-RELATED"/>
    <property type="match status" value="1"/>
</dbReference>
<comment type="subcellular location">
    <subcellularLocation>
        <location evidence="1">Secreted</location>
    </subcellularLocation>
</comment>
<reference evidence="6" key="2">
    <citation type="submission" date="2017-10" db="EMBL/GenBank/DDBJ databases">
        <title>Ladona fulva Genome sequencing and assembly.</title>
        <authorList>
            <person name="Murali S."/>
            <person name="Richards S."/>
            <person name="Bandaranaike D."/>
            <person name="Bellair M."/>
            <person name="Blankenburg K."/>
            <person name="Chao H."/>
            <person name="Dinh H."/>
            <person name="Doddapaneni H."/>
            <person name="Dugan-Rocha S."/>
            <person name="Elkadiri S."/>
            <person name="Gnanaolivu R."/>
            <person name="Hernandez B."/>
            <person name="Skinner E."/>
            <person name="Javaid M."/>
            <person name="Lee S."/>
            <person name="Li M."/>
            <person name="Ming W."/>
            <person name="Munidasa M."/>
            <person name="Muniz J."/>
            <person name="Nguyen L."/>
            <person name="Hughes D."/>
            <person name="Osuji N."/>
            <person name="Pu L.-L."/>
            <person name="Puazo M."/>
            <person name="Qu C."/>
            <person name="Quiroz J."/>
            <person name="Raj R."/>
            <person name="Weissenberger G."/>
            <person name="Xin Y."/>
            <person name="Zou X."/>
            <person name="Han Y."/>
            <person name="Worley K."/>
            <person name="Muzny D."/>
            <person name="Gibbs R."/>
        </authorList>
    </citation>
    <scope>NUCLEOTIDE SEQUENCE</scope>
    <source>
        <strain evidence="6">Sampled in the wild</strain>
    </source>
</reference>
<proteinExistence type="inferred from homology"/>
<name>A0A8K0K2K7_LADFU</name>
<evidence type="ECO:0000256" key="1">
    <source>
        <dbReference type="ARBA" id="ARBA00004613"/>
    </source>
</evidence>
<reference evidence="6" key="1">
    <citation type="submission" date="2013-04" db="EMBL/GenBank/DDBJ databases">
        <authorList>
            <person name="Qu J."/>
            <person name="Murali S.C."/>
            <person name="Bandaranaike D."/>
            <person name="Bellair M."/>
            <person name="Blankenburg K."/>
            <person name="Chao H."/>
            <person name="Dinh H."/>
            <person name="Doddapaneni H."/>
            <person name="Downs B."/>
            <person name="Dugan-Rocha S."/>
            <person name="Elkadiri S."/>
            <person name="Gnanaolivu R.D."/>
            <person name="Hernandez B."/>
            <person name="Javaid M."/>
            <person name="Jayaseelan J.C."/>
            <person name="Lee S."/>
            <person name="Li M."/>
            <person name="Ming W."/>
            <person name="Munidasa M."/>
            <person name="Muniz J."/>
            <person name="Nguyen L."/>
            <person name="Ongeri F."/>
            <person name="Osuji N."/>
            <person name="Pu L.-L."/>
            <person name="Puazo M."/>
            <person name="Qu C."/>
            <person name="Quiroz J."/>
            <person name="Raj R."/>
            <person name="Weissenberger G."/>
            <person name="Xin Y."/>
            <person name="Zou X."/>
            <person name="Han Y."/>
            <person name="Richards S."/>
            <person name="Worley K."/>
            <person name="Muzny D."/>
            <person name="Gibbs R."/>
        </authorList>
    </citation>
    <scope>NUCLEOTIDE SEQUENCE</scope>
    <source>
        <strain evidence="6">Sampled in the wild</strain>
    </source>
</reference>
<dbReference type="InterPro" id="IPR029058">
    <property type="entry name" value="AB_hydrolase_fold"/>
</dbReference>
<dbReference type="Pfam" id="PF00151">
    <property type="entry name" value="Lipase"/>
    <property type="match status" value="1"/>
</dbReference>
<dbReference type="OrthoDB" id="199913at2759"/>
<accession>A0A8K0K2K7</accession>
<organism evidence="6 7">
    <name type="scientific">Ladona fulva</name>
    <name type="common">Scarce chaser dragonfly</name>
    <name type="synonym">Libellula fulva</name>
    <dbReference type="NCBI Taxonomy" id="123851"/>
    <lineage>
        <taxon>Eukaryota</taxon>
        <taxon>Metazoa</taxon>
        <taxon>Ecdysozoa</taxon>
        <taxon>Arthropoda</taxon>
        <taxon>Hexapoda</taxon>
        <taxon>Insecta</taxon>
        <taxon>Pterygota</taxon>
        <taxon>Palaeoptera</taxon>
        <taxon>Odonata</taxon>
        <taxon>Epiprocta</taxon>
        <taxon>Anisoptera</taxon>
        <taxon>Libelluloidea</taxon>
        <taxon>Libellulidae</taxon>
        <taxon>Ladona</taxon>
    </lineage>
</organism>
<protein>
    <recommendedName>
        <fullName evidence="5">Lipase domain-containing protein</fullName>
    </recommendedName>
</protein>